<name>A0ABX0XAL6_9BACT</name>
<dbReference type="InterPro" id="IPR001296">
    <property type="entry name" value="Glyco_trans_1"/>
</dbReference>
<dbReference type="Proteomes" id="UP000770785">
    <property type="component" value="Unassembled WGS sequence"/>
</dbReference>
<gene>
    <name evidence="3" type="ORF">GGR27_001331</name>
</gene>
<evidence type="ECO:0000313" key="3">
    <source>
        <dbReference type="EMBL" id="NJC25832.1"/>
    </source>
</evidence>
<feature type="domain" description="Glycosyl transferase family 1" evidence="1">
    <location>
        <begin position="175"/>
        <end position="308"/>
    </location>
</feature>
<dbReference type="Pfam" id="PF00534">
    <property type="entry name" value="Glycos_transf_1"/>
    <property type="match status" value="1"/>
</dbReference>
<organism evidence="3 4">
    <name type="scientific">Neolewinella antarctica</name>
    <dbReference type="NCBI Taxonomy" id="442734"/>
    <lineage>
        <taxon>Bacteria</taxon>
        <taxon>Pseudomonadati</taxon>
        <taxon>Bacteroidota</taxon>
        <taxon>Saprospiria</taxon>
        <taxon>Saprospirales</taxon>
        <taxon>Lewinellaceae</taxon>
        <taxon>Neolewinella</taxon>
    </lineage>
</organism>
<proteinExistence type="predicted"/>
<dbReference type="PANTHER" id="PTHR12526">
    <property type="entry name" value="GLYCOSYLTRANSFERASE"/>
    <property type="match status" value="1"/>
</dbReference>
<evidence type="ECO:0000259" key="2">
    <source>
        <dbReference type="Pfam" id="PF13439"/>
    </source>
</evidence>
<accession>A0ABX0XAL6</accession>
<dbReference type="Gene3D" id="3.40.50.2000">
    <property type="entry name" value="Glycogen Phosphorylase B"/>
    <property type="match status" value="2"/>
</dbReference>
<dbReference type="Pfam" id="PF13439">
    <property type="entry name" value="Glyco_transf_4"/>
    <property type="match status" value="1"/>
</dbReference>
<dbReference type="RefSeq" id="WP_168036608.1">
    <property type="nucleotide sequence ID" value="NZ_JAATJH010000002.1"/>
</dbReference>
<dbReference type="InterPro" id="IPR028098">
    <property type="entry name" value="Glyco_trans_4-like_N"/>
</dbReference>
<dbReference type="PANTHER" id="PTHR12526:SF595">
    <property type="entry name" value="BLL5217 PROTEIN"/>
    <property type="match status" value="1"/>
</dbReference>
<sequence length="340" mass="36967">MRIAILAPLNNPVSEPYAGGVEAHTHSLVKGFQARGHAVTLFAHPGSDEDCPLVPITIAQPASNRSVFRSYRHALRLIARGQFDLLHNNSFYFLPVLLARSFAFPVVTTLHTPPYKFIRWATRLAGRSRNQHFIAISQFVATKWAPYIDSSHVIHNGINLAGFSPEHEVVAKSAIWCGRIHPTKGPHHAALAARAAGFSLDLVGPIVDHDYFEEQIAPLLDESIRYLGHVTQLELAVLMAQASVGVVTPIWEEPFGLICVEMLACGTPVAAFDSGAVAEILTPDCSAIVPQGETGALARVLGEVASKQRSACTSRAAHFSVDKMVDGYLRLYAEILRGKV</sequence>
<dbReference type="SUPFAM" id="SSF53756">
    <property type="entry name" value="UDP-Glycosyltransferase/glycogen phosphorylase"/>
    <property type="match status" value="1"/>
</dbReference>
<evidence type="ECO:0000259" key="1">
    <source>
        <dbReference type="Pfam" id="PF00534"/>
    </source>
</evidence>
<protein>
    <submittedName>
        <fullName evidence="3">Glycosyltransferase involved in cell wall biosynthesis</fullName>
    </submittedName>
</protein>
<feature type="domain" description="Glycosyltransferase subfamily 4-like N-terminal" evidence="2">
    <location>
        <begin position="19"/>
        <end position="160"/>
    </location>
</feature>
<dbReference type="EMBL" id="JAATJH010000002">
    <property type="protein sequence ID" value="NJC25832.1"/>
    <property type="molecule type" value="Genomic_DNA"/>
</dbReference>
<keyword evidence="4" id="KW-1185">Reference proteome</keyword>
<comment type="caution">
    <text evidence="3">The sequence shown here is derived from an EMBL/GenBank/DDBJ whole genome shotgun (WGS) entry which is preliminary data.</text>
</comment>
<evidence type="ECO:0000313" key="4">
    <source>
        <dbReference type="Proteomes" id="UP000770785"/>
    </source>
</evidence>
<reference evidence="3 4" key="1">
    <citation type="submission" date="2020-03" db="EMBL/GenBank/DDBJ databases">
        <title>Genomic Encyclopedia of Type Strains, Phase IV (KMG-IV): sequencing the most valuable type-strain genomes for metagenomic binning, comparative biology and taxonomic classification.</title>
        <authorList>
            <person name="Goeker M."/>
        </authorList>
    </citation>
    <scope>NUCLEOTIDE SEQUENCE [LARGE SCALE GENOMIC DNA]</scope>
    <source>
        <strain evidence="3 4">DSM 105096</strain>
    </source>
</reference>